<feature type="domain" description="Bacterial surface antigen (D15)" evidence="3">
    <location>
        <begin position="124"/>
        <end position="365"/>
    </location>
</feature>
<dbReference type="EMBL" id="BAABJZ010000011">
    <property type="protein sequence ID" value="GAA4877742.1"/>
    <property type="molecule type" value="Genomic_DNA"/>
</dbReference>
<dbReference type="InterPro" id="IPR000184">
    <property type="entry name" value="Bac_surfAg_D15"/>
</dbReference>
<dbReference type="Gene3D" id="2.40.160.50">
    <property type="entry name" value="membrane protein fhac: a member of the omp85/tpsb transporter family"/>
    <property type="match status" value="1"/>
</dbReference>
<evidence type="ECO:0000256" key="1">
    <source>
        <dbReference type="ARBA" id="ARBA00004370"/>
    </source>
</evidence>
<reference evidence="5" key="1">
    <citation type="journal article" date="2019" name="Int. J. Syst. Evol. Microbiol.">
        <title>The Global Catalogue of Microorganisms (GCM) 10K type strain sequencing project: providing services to taxonomists for standard genome sequencing and annotation.</title>
        <authorList>
            <consortium name="The Broad Institute Genomics Platform"/>
            <consortium name="The Broad Institute Genome Sequencing Center for Infectious Disease"/>
            <person name="Wu L."/>
            <person name="Ma J."/>
        </authorList>
    </citation>
    <scope>NUCLEOTIDE SEQUENCE [LARGE SCALE GENOMIC DNA]</scope>
    <source>
        <strain evidence="5">JCM 18401</strain>
    </source>
</reference>
<comment type="caution">
    <text evidence="4">The sequence shown here is derived from an EMBL/GenBank/DDBJ whole genome shotgun (WGS) entry which is preliminary data.</text>
</comment>
<protein>
    <submittedName>
        <fullName evidence="4">BamA/TamA family outer membrane protein</fullName>
    </submittedName>
</protein>
<evidence type="ECO:0000313" key="5">
    <source>
        <dbReference type="Proteomes" id="UP001499988"/>
    </source>
</evidence>
<name>A0ABP9EFE4_9GAMM</name>
<accession>A0ABP9EFE4</accession>
<dbReference type="Proteomes" id="UP001499988">
    <property type="component" value="Unassembled WGS sequence"/>
</dbReference>
<sequence>MPLLACGLLSAVVTADDEAVRPLFETQPNVVTESLEPLLAWFGAEAAYEEAAGLNASYIPAVFYTPEQGLGVGLLYVGLYGNSYGGTVQPSSLIANPYISNNGSVGLSLENHHFFDRGDRRLHLDLSVYRDAAVYYGVGYRQGQHDDNKRDYSERALTLEASWINRVQGDLFWGVGLDLHSVSPDDIELAGRDGIAAELDSNTSYGAFVSGLYDSRDNLIGPTQGTLLQAQVGAYFDASNDASFGQYRLTASHYRSLKPLPGLLAWQVQADLTSGEVPWNRLPDLGGDDAMRGYMLGRYRDEQMMMAQMEYRLPVYWRLGMVFWGAAGSVAGEVSQLWDDTLYSYGTGLRFKIKDKVNVRADLGFGEHEATFYFHVNEVF</sequence>
<comment type="subcellular location">
    <subcellularLocation>
        <location evidence="1">Membrane</location>
    </subcellularLocation>
</comment>
<organism evidence="4 5">
    <name type="scientific">Ferrimonas pelagia</name>
    <dbReference type="NCBI Taxonomy" id="1177826"/>
    <lineage>
        <taxon>Bacteria</taxon>
        <taxon>Pseudomonadati</taxon>
        <taxon>Pseudomonadota</taxon>
        <taxon>Gammaproteobacteria</taxon>
        <taxon>Alteromonadales</taxon>
        <taxon>Ferrimonadaceae</taxon>
        <taxon>Ferrimonas</taxon>
    </lineage>
</organism>
<evidence type="ECO:0000259" key="3">
    <source>
        <dbReference type="Pfam" id="PF01103"/>
    </source>
</evidence>
<gene>
    <name evidence="4" type="ORF">GCM10023333_08720</name>
</gene>
<keyword evidence="5" id="KW-1185">Reference proteome</keyword>
<evidence type="ECO:0000256" key="2">
    <source>
        <dbReference type="ARBA" id="ARBA00023136"/>
    </source>
</evidence>
<dbReference type="Pfam" id="PF01103">
    <property type="entry name" value="Omp85"/>
    <property type="match status" value="1"/>
</dbReference>
<proteinExistence type="predicted"/>
<keyword evidence="2" id="KW-0472">Membrane</keyword>
<evidence type="ECO:0000313" key="4">
    <source>
        <dbReference type="EMBL" id="GAA4877742.1"/>
    </source>
</evidence>